<comment type="caution">
    <text evidence="2">The sequence shown here is derived from an EMBL/GenBank/DDBJ whole genome shotgun (WGS) entry which is preliminary data.</text>
</comment>
<evidence type="ECO:0000256" key="1">
    <source>
        <dbReference type="SAM" id="Phobius"/>
    </source>
</evidence>
<keyword evidence="1" id="KW-0812">Transmembrane</keyword>
<dbReference type="Proteomes" id="UP000282656">
    <property type="component" value="Unassembled WGS sequence"/>
</dbReference>
<accession>A0A3A8Q6W7</accession>
<dbReference type="OrthoDB" id="5688397at2"/>
<reference evidence="3" key="1">
    <citation type="submission" date="2018-09" db="EMBL/GenBank/DDBJ databases">
        <authorList>
            <person name="Livingstone P.G."/>
            <person name="Whitworth D.E."/>
        </authorList>
    </citation>
    <scope>NUCLEOTIDE SEQUENCE [LARGE SCALE GENOMIC DNA]</scope>
    <source>
        <strain evidence="3">AB047A</strain>
    </source>
</reference>
<evidence type="ECO:0000313" key="2">
    <source>
        <dbReference type="EMBL" id="RKH60602.1"/>
    </source>
</evidence>
<gene>
    <name evidence="2" type="ORF">D7X96_33295</name>
</gene>
<feature type="transmembrane region" description="Helical" evidence="1">
    <location>
        <begin position="585"/>
        <end position="610"/>
    </location>
</feature>
<dbReference type="RefSeq" id="WP_121724094.1">
    <property type="nucleotide sequence ID" value="NZ_RAWM01000144.1"/>
</dbReference>
<dbReference type="PIRSF" id="PIRSF015380">
    <property type="entry name" value="Site-sp_rcmb"/>
    <property type="match status" value="1"/>
</dbReference>
<keyword evidence="1" id="KW-1133">Transmembrane helix</keyword>
<feature type="transmembrane region" description="Helical" evidence="1">
    <location>
        <begin position="406"/>
        <end position="430"/>
    </location>
</feature>
<sequence>MSVSTPAPRLLLRGAPSDREMDAFCVQYAPRAPGHPAVRDLLRLLSEVPQDGLEPRLAWVERWIHWMRDRIPAHGLTEVDDSALSPANSRLSLLVRVLEGESALRASVTRLVAGVFASSRGLKLFAQVGLSAGNGFFSELTDRLVRGVLPAPPEPGKLSELLLLLFPVPGDAKWLGALSPLLLARLTALVGEPPPPEPTPSSRVRGDLMDALLLLGVQVAGLGLAEDVRDRTPELSFRASPFLRLRLVCDAVLARDGAQEALAELARVVEDCRGVVRSVTRHLEESGVSVDLVYRLERIRRGLDRMEAIARVLAAPRGEPRWREVLALLSDLLEHAHADRSVRALVRRNARLLARKVIERTGNTGEHYITSTTAEFHHMVHSAAGGGLVAAFAVALKFLLTGLPLAPFFAGLFVALNYAGGFVLMQLLGFTLATKQPSMTASTLAAAVGEDAGPDGGARRMERLEALVPRITRSQLAAILGNLGCVLPVAVALALGLQFLTGHAWLTEQQARHVVETLHPWKSATLFYATLTGVMLWASSVAAGWFENFIVYRRLPEALAHHRVLRAVFGVTGARRVADALMHHAAGVAGGVCLGLLLAVMPGVGGFFGVPLDVRHVTFSFGALAFAGCALGPSAVTEPGFLAAAVGVLFVGVVNFGASFALALGVALRARDVPLFEGVRFLGAVFLRFLRNPLPFLLPPRDAPATGGTEARAVPLAGPPGH</sequence>
<protein>
    <submittedName>
        <fullName evidence="2">Gliding motility protein</fullName>
    </submittedName>
</protein>
<feature type="transmembrane region" description="Helical" evidence="1">
    <location>
        <begin position="616"/>
        <end position="634"/>
    </location>
</feature>
<feature type="transmembrane region" description="Helical" evidence="1">
    <location>
        <begin position="479"/>
        <end position="506"/>
    </location>
</feature>
<keyword evidence="3" id="KW-1185">Reference proteome</keyword>
<feature type="transmembrane region" description="Helical" evidence="1">
    <location>
        <begin position="641"/>
        <end position="667"/>
    </location>
</feature>
<dbReference type="EMBL" id="RAWM01000144">
    <property type="protein sequence ID" value="RKH60602.1"/>
    <property type="molecule type" value="Genomic_DNA"/>
</dbReference>
<dbReference type="InterPro" id="IPR011385">
    <property type="entry name" value="Site-sp_rcmbase"/>
</dbReference>
<keyword evidence="1" id="KW-0472">Membrane</keyword>
<name>A0A3A8Q6W7_9BACT</name>
<proteinExistence type="predicted"/>
<dbReference type="AlphaFoldDB" id="A0A3A8Q6W7"/>
<evidence type="ECO:0000313" key="3">
    <source>
        <dbReference type="Proteomes" id="UP000282656"/>
    </source>
</evidence>
<feature type="transmembrane region" description="Helical" evidence="1">
    <location>
        <begin position="526"/>
        <end position="546"/>
    </location>
</feature>
<dbReference type="Pfam" id="PF10136">
    <property type="entry name" value="SpecificRecomb"/>
    <property type="match status" value="1"/>
</dbReference>
<organism evidence="2 3">
    <name type="scientific">Corallococcus interemptor</name>
    <dbReference type="NCBI Taxonomy" id="2316720"/>
    <lineage>
        <taxon>Bacteria</taxon>
        <taxon>Pseudomonadati</taxon>
        <taxon>Myxococcota</taxon>
        <taxon>Myxococcia</taxon>
        <taxon>Myxococcales</taxon>
        <taxon>Cystobacterineae</taxon>
        <taxon>Myxococcaceae</taxon>
        <taxon>Corallococcus</taxon>
    </lineage>
</organism>